<keyword evidence="3" id="KW-1185">Reference proteome</keyword>
<dbReference type="InterPro" id="IPR038740">
    <property type="entry name" value="BioF2-like_GNAT_dom"/>
</dbReference>
<evidence type="ECO:0000313" key="3">
    <source>
        <dbReference type="Proteomes" id="UP000018291"/>
    </source>
</evidence>
<dbReference type="GO" id="GO:0016747">
    <property type="term" value="F:acyltransferase activity, transferring groups other than amino-acyl groups"/>
    <property type="evidence" value="ECO:0007669"/>
    <property type="project" value="InterPro"/>
</dbReference>
<dbReference type="Pfam" id="PF13480">
    <property type="entry name" value="Acetyltransf_6"/>
    <property type="match status" value="1"/>
</dbReference>
<evidence type="ECO:0000259" key="1">
    <source>
        <dbReference type="PROSITE" id="PS51186"/>
    </source>
</evidence>
<dbReference type="PROSITE" id="PS51186">
    <property type="entry name" value="GNAT"/>
    <property type="match status" value="1"/>
</dbReference>
<keyword evidence="2" id="KW-0012">Acyltransferase</keyword>
<name>R4Z1T6_9ACTN</name>
<dbReference type="SUPFAM" id="SSF55729">
    <property type="entry name" value="Acyl-CoA N-acyltransferases (Nat)"/>
    <property type="match status" value="1"/>
</dbReference>
<dbReference type="EMBL" id="CANL01000045">
    <property type="protein sequence ID" value="CCM64864.1"/>
    <property type="molecule type" value="Genomic_DNA"/>
</dbReference>
<dbReference type="AlphaFoldDB" id="R4Z1T6"/>
<keyword evidence="2" id="KW-0808">Transferase</keyword>
<dbReference type="STRING" id="1229780.BN381_50006"/>
<proteinExistence type="predicted"/>
<comment type="caution">
    <text evidence="2">The sequence shown here is derived from an EMBL/GenBank/DDBJ whole genome shotgun (WGS) entry which is preliminary data.</text>
</comment>
<feature type="domain" description="N-acetyltransferase" evidence="1">
    <location>
        <begin position="194"/>
        <end position="352"/>
    </location>
</feature>
<organism evidence="2 3">
    <name type="scientific">Candidatus Neomicrothrix parvicella RN1</name>
    <dbReference type="NCBI Taxonomy" id="1229780"/>
    <lineage>
        <taxon>Bacteria</taxon>
        <taxon>Bacillati</taxon>
        <taxon>Actinomycetota</taxon>
        <taxon>Acidimicrobiia</taxon>
        <taxon>Acidimicrobiales</taxon>
        <taxon>Microthrixaceae</taxon>
        <taxon>Candidatus Neomicrothrix</taxon>
    </lineage>
</organism>
<dbReference type="PANTHER" id="PTHR36174">
    <property type="entry name" value="LIPID II:GLYCINE GLYCYLTRANSFERASE"/>
    <property type="match status" value="1"/>
</dbReference>
<dbReference type="OrthoDB" id="5366188at2"/>
<dbReference type="HOGENOM" id="CLU_743166_0_0_11"/>
<dbReference type="PANTHER" id="PTHR36174:SF1">
    <property type="entry name" value="LIPID II:GLYCINE GLYCYLTRANSFERASE"/>
    <property type="match status" value="1"/>
</dbReference>
<dbReference type="InterPro" id="IPR016181">
    <property type="entry name" value="Acyl_CoA_acyltransferase"/>
</dbReference>
<gene>
    <name evidence="2" type="ORF">BN381_50006</name>
</gene>
<dbReference type="eggNOG" id="ENOG503340Y">
    <property type="taxonomic scope" value="Bacteria"/>
</dbReference>
<dbReference type="InterPro" id="IPR000182">
    <property type="entry name" value="GNAT_dom"/>
</dbReference>
<dbReference type="InterPro" id="IPR050644">
    <property type="entry name" value="PG_Glycine_Bridge_Synth"/>
</dbReference>
<dbReference type="Gene3D" id="3.40.630.30">
    <property type="match status" value="1"/>
</dbReference>
<protein>
    <submittedName>
        <fullName evidence="2">Putative acyl-CoA N-acyltransferase domain protein</fullName>
    </submittedName>
</protein>
<evidence type="ECO:0000313" key="2">
    <source>
        <dbReference type="EMBL" id="CCM64864.1"/>
    </source>
</evidence>
<reference evidence="2 3" key="1">
    <citation type="journal article" date="2013" name="ISME J.">
        <title>Metabolic model for the filamentous 'Candidatus Microthrix parvicella' based on genomic and metagenomic analyses.</title>
        <authorList>
            <person name="Jon McIlroy S."/>
            <person name="Kristiansen R."/>
            <person name="Albertsen M."/>
            <person name="Michael Karst S."/>
            <person name="Rossetti S."/>
            <person name="Lund Nielsen J."/>
            <person name="Tandoi V."/>
            <person name="James Seviour R."/>
            <person name="Nielsen P.H."/>
        </authorList>
    </citation>
    <scope>NUCLEOTIDE SEQUENCE [LARGE SCALE GENOMIC DNA]</scope>
    <source>
        <strain evidence="2 3">RN1</strain>
    </source>
</reference>
<sequence>MRIVDHGLVPPPEWDMFVSSSPTGWFWHSRSWIDYTIAYGQDTSPCGSVFTVRDGEDRVVAAAVALVEESAIGGTEATSRSIGFGGGPVWVPAVSPELDEATTAEAIRLCFDHLSKIASAEGAVSGSTRLASIPTDAATYQSAVRVAALRNGWAERGGATQVLDTSLPVDVIRRGMSKGHRSAITRGLRSMSAALTDPSDRKAFSAYREMHRRAAGRSTRPPRTWELMENWLADGTGLLFGARLASQWVGFSYVLVSGRSAYYASAANHPDVEGQPIGHVLQWAAVEELARRGVVSYELGQQQFAPTSARAPSPKELAIARFKRGFGGQTVPVVEHERFWDASAAVLVLTHRAEEYAATLKTEASPD</sequence>
<dbReference type="Proteomes" id="UP000018291">
    <property type="component" value="Unassembled WGS sequence"/>
</dbReference>
<accession>R4Z1T6</accession>